<dbReference type="Proteomes" id="UP000054815">
    <property type="component" value="Unassembled WGS sequence"/>
</dbReference>
<protein>
    <submittedName>
        <fullName evidence="1">Uncharacterized protein</fullName>
    </submittedName>
</protein>
<evidence type="ECO:0000313" key="1">
    <source>
        <dbReference type="EMBL" id="KRX81568.1"/>
    </source>
</evidence>
<comment type="caution">
    <text evidence="1">The sequence shown here is derived from an EMBL/GenBank/DDBJ whole genome shotgun (WGS) entry which is preliminary data.</text>
</comment>
<proteinExistence type="predicted"/>
<gene>
    <name evidence="1" type="ORF">T4E_12262</name>
</gene>
<reference evidence="1 2" key="1">
    <citation type="submission" date="2015-01" db="EMBL/GenBank/DDBJ databases">
        <title>Evolution of Trichinella species and genotypes.</title>
        <authorList>
            <person name="Korhonen P.K."/>
            <person name="Edoardo P."/>
            <person name="Giuseppe L.R."/>
            <person name="Gasser R.B."/>
        </authorList>
    </citation>
    <scope>NUCLEOTIDE SEQUENCE [LARGE SCALE GENOMIC DNA]</scope>
    <source>
        <strain evidence="1">ISS141</strain>
    </source>
</reference>
<name>A0A0V0X0P5_TRIPS</name>
<evidence type="ECO:0000313" key="2">
    <source>
        <dbReference type="Proteomes" id="UP000054815"/>
    </source>
</evidence>
<accession>A0A0V0X0P5</accession>
<sequence length="95" mass="10163">MLPSFVQTEATKSGEGVGTCGADVHCVCVRGYGVNCEKVLTTLGAGEAINYNVVVRGVIYDACVNRFKVFAGVTFKGTGVRESYRHFLNRLPSLG</sequence>
<dbReference type="EMBL" id="JYDU01000778">
    <property type="protein sequence ID" value="KRX81568.1"/>
    <property type="molecule type" value="Genomic_DNA"/>
</dbReference>
<dbReference type="AlphaFoldDB" id="A0A0V0X0P5"/>
<organism evidence="1 2">
    <name type="scientific">Trichinella pseudospiralis</name>
    <name type="common">Parasitic roundworm</name>
    <dbReference type="NCBI Taxonomy" id="6337"/>
    <lineage>
        <taxon>Eukaryota</taxon>
        <taxon>Metazoa</taxon>
        <taxon>Ecdysozoa</taxon>
        <taxon>Nematoda</taxon>
        <taxon>Enoplea</taxon>
        <taxon>Dorylaimia</taxon>
        <taxon>Trichinellida</taxon>
        <taxon>Trichinellidae</taxon>
        <taxon>Trichinella</taxon>
    </lineage>
</organism>